<dbReference type="GO" id="GO:0016324">
    <property type="term" value="C:apical plasma membrane"/>
    <property type="evidence" value="ECO:0007669"/>
    <property type="project" value="TreeGrafter"/>
</dbReference>
<dbReference type="Proteomes" id="UP001219934">
    <property type="component" value="Unassembled WGS sequence"/>
</dbReference>
<dbReference type="PROSITE" id="PS51980">
    <property type="entry name" value="OCEL"/>
    <property type="match status" value="1"/>
</dbReference>
<dbReference type="Pfam" id="PF07303">
    <property type="entry name" value="Occludin_ELL"/>
    <property type="match status" value="1"/>
</dbReference>
<dbReference type="GO" id="GO:0070830">
    <property type="term" value="P:bicellular tight junction assembly"/>
    <property type="evidence" value="ECO:0007669"/>
    <property type="project" value="TreeGrafter"/>
</dbReference>
<evidence type="ECO:0000313" key="6">
    <source>
        <dbReference type="Proteomes" id="UP001219934"/>
    </source>
</evidence>
<comment type="caution">
    <text evidence="5">The sequence shown here is derived from an EMBL/GenBank/DDBJ whole genome shotgun (WGS) entry which is preliminary data.</text>
</comment>
<dbReference type="InterPro" id="IPR010844">
    <property type="entry name" value="Occludin_ELL"/>
</dbReference>
<name>A0AAD6BD84_9TELE</name>
<accession>A0AAD6BD84</accession>
<dbReference type="SUPFAM" id="SSF144292">
    <property type="entry name" value="occludin/ELL-like"/>
    <property type="match status" value="1"/>
</dbReference>
<feature type="domain" description="OCEL" evidence="4">
    <location>
        <begin position="65"/>
        <end position="155"/>
    </location>
</feature>
<evidence type="ECO:0000313" key="5">
    <source>
        <dbReference type="EMBL" id="KAJ4942509.1"/>
    </source>
</evidence>
<gene>
    <name evidence="5" type="ORF">JOQ06_012375</name>
</gene>
<dbReference type="PANTHER" id="PTHR23288:SF3">
    <property type="entry name" value="MARVEL DOMAIN-CONTAINING PROTEIN 2"/>
    <property type="match status" value="1"/>
</dbReference>
<organism evidence="5 6">
    <name type="scientific">Pogonophryne albipinna</name>
    <dbReference type="NCBI Taxonomy" id="1090488"/>
    <lineage>
        <taxon>Eukaryota</taxon>
        <taxon>Metazoa</taxon>
        <taxon>Chordata</taxon>
        <taxon>Craniata</taxon>
        <taxon>Vertebrata</taxon>
        <taxon>Euteleostomi</taxon>
        <taxon>Actinopterygii</taxon>
        <taxon>Neopterygii</taxon>
        <taxon>Teleostei</taxon>
        <taxon>Neoteleostei</taxon>
        <taxon>Acanthomorphata</taxon>
        <taxon>Eupercaria</taxon>
        <taxon>Perciformes</taxon>
        <taxon>Notothenioidei</taxon>
        <taxon>Pogonophryne</taxon>
    </lineage>
</organism>
<feature type="region of interest" description="Disordered" evidence="3">
    <location>
        <begin position="1"/>
        <end position="29"/>
    </location>
</feature>
<dbReference type="EMBL" id="JAPTMU010000006">
    <property type="protein sequence ID" value="KAJ4942509.1"/>
    <property type="molecule type" value="Genomic_DNA"/>
</dbReference>
<comment type="similarity">
    <text evidence="1 2">Belongs to the ELL/occludin family.</text>
</comment>
<evidence type="ECO:0000256" key="1">
    <source>
        <dbReference type="ARBA" id="ARBA00009171"/>
    </source>
</evidence>
<dbReference type="InterPro" id="IPR031176">
    <property type="entry name" value="ELL/occludin"/>
</dbReference>
<dbReference type="GO" id="GO:0005923">
    <property type="term" value="C:bicellular tight junction"/>
    <property type="evidence" value="ECO:0007669"/>
    <property type="project" value="TreeGrafter"/>
</dbReference>
<evidence type="ECO:0000256" key="3">
    <source>
        <dbReference type="SAM" id="MobiDB-lite"/>
    </source>
</evidence>
<protein>
    <recommendedName>
        <fullName evidence="4">OCEL domain-containing protein</fullName>
    </recommendedName>
</protein>
<dbReference type="GO" id="GO:0031410">
    <property type="term" value="C:cytoplasmic vesicle"/>
    <property type="evidence" value="ECO:0007669"/>
    <property type="project" value="TreeGrafter"/>
</dbReference>
<evidence type="ECO:0000259" key="4">
    <source>
        <dbReference type="PROSITE" id="PS51980"/>
    </source>
</evidence>
<evidence type="ECO:0000256" key="2">
    <source>
        <dbReference type="PROSITE-ProRule" id="PRU01324"/>
    </source>
</evidence>
<dbReference type="AlphaFoldDB" id="A0AAD6BD84"/>
<dbReference type="Gene3D" id="6.10.140.340">
    <property type="match status" value="2"/>
</dbReference>
<proteinExistence type="inferred from homology"/>
<dbReference type="PANTHER" id="PTHR23288">
    <property type="entry name" value="OCCLUDIN AND RNA POLYMERASE II ELONGATION FACTOR ELL"/>
    <property type="match status" value="1"/>
</dbReference>
<keyword evidence="6" id="KW-1185">Reference proteome</keyword>
<reference evidence="5" key="1">
    <citation type="submission" date="2022-11" db="EMBL/GenBank/DDBJ databases">
        <title>Chromosome-level genome of Pogonophryne albipinna.</title>
        <authorList>
            <person name="Jo E."/>
        </authorList>
    </citation>
    <scope>NUCLEOTIDE SEQUENCE</scope>
    <source>
        <strain evidence="5">SGF0006</strain>
        <tissue evidence="5">Muscle</tissue>
    </source>
</reference>
<sequence length="155" mass="17795">MKTIGSSVPLSILGPASRASEQTPLPTLQPDIMDNSSAAPLMALEPEFLRGHIPAGHIPKPVVIADYVAKYPTIRSEEERDQYKAVFNDQYAEYKELHAEEKERISNIVMEYQKKKADPTYLEKRERCEYLKKKLSHIKQKIQEYNKVMGWSDSN</sequence>